<accession>A0A7J7K566</accession>
<dbReference type="EMBL" id="VXIV02001240">
    <property type="protein sequence ID" value="KAF6033779.1"/>
    <property type="molecule type" value="Genomic_DNA"/>
</dbReference>
<dbReference type="Proteomes" id="UP000593567">
    <property type="component" value="Unassembled WGS sequence"/>
</dbReference>
<dbReference type="AlphaFoldDB" id="A0A7J7K566"/>
<sequence length="195" mass="21610">MMVKGIKGRVVLKSYRKPGQVLGKHICFSLTTTDSAGKLMTLKPGDCGTIIYIKERDVFSPAGMLVGEVLRTASKPGFSSPVYQAIVLSQAFKDVESWFNIAPPAWFNIAPPAWFNIAPPAWFNIAPPAWFNIATPAWFNIAPPAWFNIAPPAWFNIAPPAWLDIAPPAWFNIAPPAWFNIAPPVWFSTVPLVWF</sequence>
<comment type="caution">
    <text evidence="1">The sequence shown here is derived from an EMBL/GenBank/DDBJ whole genome shotgun (WGS) entry which is preliminary data.</text>
</comment>
<evidence type="ECO:0000313" key="1">
    <source>
        <dbReference type="EMBL" id="KAF6033779.1"/>
    </source>
</evidence>
<name>A0A7J7K566_BUGNE</name>
<proteinExistence type="predicted"/>
<evidence type="ECO:0000313" key="2">
    <source>
        <dbReference type="Proteomes" id="UP000593567"/>
    </source>
</evidence>
<gene>
    <name evidence="1" type="ORF">EB796_007915</name>
</gene>
<reference evidence="1" key="1">
    <citation type="submission" date="2020-06" db="EMBL/GenBank/DDBJ databases">
        <title>Draft genome of Bugula neritina, a colonial animal packing powerful symbionts and potential medicines.</title>
        <authorList>
            <person name="Rayko M."/>
        </authorList>
    </citation>
    <scope>NUCLEOTIDE SEQUENCE [LARGE SCALE GENOMIC DNA]</scope>
    <source>
        <strain evidence="1">Kwan_BN1</strain>
    </source>
</reference>
<protein>
    <submittedName>
        <fullName evidence="1">Uncharacterized protein</fullName>
    </submittedName>
</protein>
<keyword evidence="2" id="KW-1185">Reference proteome</keyword>
<organism evidence="1 2">
    <name type="scientific">Bugula neritina</name>
    <name type="common">Brown bryozoan</name>
    <name type="synonym">Sertularia neritina</name>
    <dbReference type="NCBI Taxonomy" id="10212"/>
    <lineage>
        <taxon>Eukaryota</taxon>
        <taxon>Metazoa</taxon>
        <taxon>Spiralia</taxon>
        <taxon>Lophotrochozoa</taxon>
        <taxon>Bryozoa</taxon>
        <taxon>Gymnolaemata</taxon>
        <taxon>Cheilostomatida</taxon>
        <taxon>Flustrina</taxon>
        <taxon>Buguloidea</taxon>
        <taxon>Bugulidae</taxon>
        <taxon>Bugula</taxon>
    </lineage>
</organism>